<dbReference type="NCBIfam" id="TIGR03696">
    <property type="entry name" value="Rhs_assc_core"/>
    <property type="match status" value="1"/>
</dbReference>
<comment type="caution">
    <text evidence="1">The sequence shown here is derived from an EMBL/GenBank/DDBJ whole genome shotgun (WGS) entry which is preliminary data.</text>
</comment>
<dbReference type="InterPro" id="IPR050708">
    <property type="entry name" value="T6SS_VgrG/RHS"/>
</dbReference>
<protein>
    <submittedName>
        <fullName evidence="1">RHS repeat-associated core domain-containing protein</fullName>
    </submittedName>
</protein>
<sequence length="296" mass="30803">RYDAWGNVTQASGSIPAFGYTGREPDATGLVYYRARYYHPALGRFASRDPMGLAAGINPYAYAGGNPVLYNDPDGLLAQLAWNTAASYWGQPIVQETVATIRNGAAVAAGNFVPDTVNGATGWFEQFLHQESGSFGRMDSWVDVRNPVAQDVAGDLRGVAAIGATLAGSGMLGSGATFAELSGTGAARGRIFTSSDPLVGNLATKIDAAYPGHVVGVNVPIRDAAGRLVTDADILLKNGIVQVKSGGGKGLTSQLQRTEQATGLPTVGYGPDLKPSILRGCVATNCEQTLIEIVKP</sequence>
<gene>
    <name evidence="1" type="ORF">ACFPTN_00010</name>
</gene>
<accession>A0ABW1AKP4</accession>
<evidence type="ECO:0000313" key="1">
    <source>
        <dbReference type="EMBL" id="MFC5767749.1"/>
    </source>
</evidence>
<proteinExistence type="predicted"/>
<organism evidence="1 2">
    <name type="scientific">Thauera sinica</name>
    <dbReference type="NCBI Taxonomy" id="2665146"/>
    <lineage>
        <taxon>Bacteria</taxon>
        <taxon>Pseudomonadati</taxon>
        <taxon>Pseudomonadota</taxon>
        <taxon>Betaproteobacteria</taxon>
        <taxon>Rhodocyclales</taxon>
        <taxon>Zoogloeaceae</taxon>
        <taxon>Thauera</taxon>
    </lineage>
</organism>
<dbReference type="Gene3D" id="2.180.10.10">
    <property type="entry name" value="RHS repeat-associated core"/>
    <property type="match status" value="1"/>
</dbReference>
<dbReference type="InterPro" id="IPR022385">
    <property type="entry name" value="Rhs_assc_core"/>
</dbReference>
<keyword evidence="2" id="KW-1185">Reference proteome</keyword>
<dbReference type="PANTHER" id="PTHR32305">
    <property type="match status" value="1"/>
</dbReference>
<dbReference type="RefSeq" id="WP_385960747.1">
    <property type="nucleotide sequence ID" value="NZ_JBHSOG010000002.1"/>
</dbReference>
<evidence type="ECO:0000313" key="2">
    <source>
        <dbReference type="Proteomes" id="UP001595974"/>
    </source>
</evidence>
<dbReference type="Proteomes" id="UP001595974">
    <property type="component" value="Unassembled WGS sequence"/>
</dbReference>
<dbReference type="EMBL" id="JBHSOG010000002">
    <property type="protein sequence ID" value="MFC5767749.1"/>
    <property type="molecule type" value="Genomic_DNA"/>
</dbReference>
<feature type="non-terminal residue" evidence="1">
    <location>
        <position position="1"/>
    </location>
</feature>
<name>A0ABW1AKP4_9RHOO</name>
<dbReference type="PANTHER" id="PTHR32305:SF15">
    <property type="entry name" value="PROTEIN RHSA-RELATED"/>
    <property type="match status" value="1"/>
</dbReference>
<reference evidence="2" key="1">
    <citation type="journal article" date="2019" name="Int. J. Syst. Evol. Microbiol.">
        <title>The Global Catalogue of Microorganisms (GCM) 10K type strain sequencing project: providing services to taxonomists for standard genome sequencing and annotation.</title>
        <authorList>
            <consortium name="The Broad Institute Genomics Platform"/>
            <consortium name="The Broad Institute Genome Sequencing Center for Infectious Disease"/>
            <person name="Wu L."/>
            <person name="Ma J."/>
        </authorList>
    </citation>
    <scope>NUCLEOTIDE SEQUENCE [LARGE SCALE GENOMIC DNA]</scope>
    <source>
        <strain evidence="2">SHR3</strain>
    </source>
</reference>